<protein>
    <recommendedName>
        <fullName evidence="6">RING-type domain-containing protein</fullName>
    </recommendedName>
</protein>
<organism evidence="4 5">
    <name type="scientific">Nothophoma quercina</name>
    <dbReference type="NCBI Taxonomy" id="749835"/>
    <lineage>
        <taxon>Eukaryota</taxon>
        <taxon>Fungi</taxon>
        <taxon>Dikarya</taxon>
        <taxon>Ascomycota</taxon>
        <taxon>Pezizomycotina</taxon>
        <taxon>Dothideomycetes</taxon>
        <taxon>Pleosporomycetidae</taxon>
        <taxon>Pleosporales</taxon>
        <taxon>Pleosporineae</taxon>
        <taxon>Didymellaceae</taxon>
        <taxon>Nothophoma</taxon>
    </lineage>
</organism>
<dbReference type="InterPro" id="IPR013083">
    <property type="entry name" value="Znf_RING/FYVE/PHD"/>
</dbReference>
<evidence type="ECO:0000259" key="3">
    <source>
        <dbReference type="PROSITE" id="PS50097"/>
    </source>
</evidence>
<dbReference type="PANTHER" id="PTHR21540:SF0">
    <property type="entry name" value="PHD FAMILY PROTEIN"/>
    <property type="match status" value="1"/>
</dbReference>
<dbReference type="InterPro" id="IPR000210">
    <property type="entry name" value="BTB/POZ_dom"/>
</dbReference>
<dbReference type="CDD" id="cd18186">
    <property type="entry name" value="BTB_POZ_ZBTB_KLHL-like"/>
    <property type="match status" value="1"/>
</dbReference>
<evidence type="ECO:0000256" key="1">
    <source>
        <dbReference type="PROSITE-ProRule" id="PRU00175"/>
    </source>
</evidence>
<dbReference type="PANTHER" id="PTHR21540">
    <property type="entry name" value="RING FINGER AND SWIM DOMAIN-CONTAINING PROTEIN 2"/>
    <property type="match status" value="1"/>
</dbReference>
<dbReference type="SMART" id="SM00184">
    <property type="entry name" value="RING"/>
    <property type="match status" value="1"/>
</dbReference>
<keyword evidence="1" id="KW-0862">Zinc</keyword>
<keyword evidence="1" id="KW-0863">Zinc-finger</keyword>
<dbReference type="InterPro" id="IPR039903">
    <property type="entry name" value="Zswim2"/>
</dbReference>
<dbReference type="Gene3D" id="3.30.40.10">
    <property type="entry name" value="Zinc/RING finger domain, C3HC4 (zinc finger)"/>
    <property type="match status" value="1"/>
</dbReference>
<dbReference type="PROSITE" id="PS50089">
    <property type="entry name" value="ZF_RING_2"/>
    <property type="match status" value="1"/>
</dbReference>
<dbReference type="Pfam" id="PF13639">
    <property type="entry name" value="zf-RING_2"/>
    <property type="match status" value="1"/>
</dbReference>
<comment type="caution">
    <text evidence="4">The sequence shown here is derived from an EMBL/GenBank/DDBJ whole genome shotgun (WGS) entry which is preliminary data.</text>
</comment>
<reference evidence="4 5" key="1">
    <citation type="submission" date="2024-02" db="EMBL/GenBank/DDBJ databases">
        <title>De novo assembly and annotation of 12 fungi associated with fruit tree decline syndrome in Ontario, Canada.</title>
        <authorList>
            <person name="Sulman M."/>
            <person name="Ellouze W."/>
            <person name="Ilyukhin E."/>
        </authorList>
    </citation>
    <scope>NUCLEOTIDE SEQUENCE [LARGE SCALE GENOMIC DNA]</scope>
    <source>
        <strain evidence="4 5">M97-236</strain>
    </source>
</reference>
<dbReference type="SUPFAM" id="SSF54695">
    <property type="entry name" value="POZ domain"/>
    <property type="match status" value="1"/>
</dbReference>
<dbReference type="SUPFAM" id="SSF57850">
    <property type="entry name" value="RING/U-box"/>
    <property type="match status" value="1"/>
</dbReference>
<evidence type="ECO:0000259" key="2">
    <source>
        <dbReference type="PROSITE" id="PS50089"/>
    </source>
</evidence>
<dbReference type="InterPro" id="IPR001841">
    <property type="entry name" value="Znf_RING"/>
</dbReference>
<dbReference type="InterPro" id="IPR011333">
    <property type="entry name" value="SKP1/BTB/POZ_sf"/>
</dbReference>
<proteinExistence type="predicted"/>
<feature type="domain" description="RING-type" evidence="2">
    <location>
        <begin position="67"/>
        <end position="109"/>
    </location>
</feature>
<name>A0ABR3QVY7_9PLEO</name>
<accession>A0ABR3QVY7</accession>
<gene>
    <name evidence="4" type="ORF">SLS59_008058</name>
</gene>
<dbReference type="Proteomes" id="UP001521222">
    <property type="component" value="Unassembled WGS sequence"/>
</dbReference>
<dbReference type="PROSITE" id="PS50097">
    <property type="entry name" value="BTB"/>
    <property type="match status" value="1"/>
</dbReference>
<dbReference type="EMBL" id="JAKIXB020000030">
    <property type="protein sequence ID" value="KAL1596069.1"/>
    <property type="molecule type" value="Genomic_DNA"/>
</dbReference>
<evidence type="ECO:0000313" key="4">
    <source>
        <dbReference type="EMBL" id="KAL1596069.1"/>
    </source>
</evidence>
<feature type="domain" description="BTB" evidence="3">
    <location>
        <begin position="25"/>
        <end position="147"/>
    </location>
</feature>
<dbReference type="Gene3D" id="3.30.710.10">
    <property type="entry name" value="Potassium Channel Kv1.1, Chain A"/>
    <property type="match status" value="1"/>
</dbReference>
<keyword evidence="1" id="KW-0479">Metal-binding</keyword>
<evidence type="ECO:0008006" key="6">
    <source>
        <dbReference type="Google" id="ProtNLM"/>
    </source>
</evidence>
<evidence type="ECO:0000313" key="5">
    <source>
        <dbReference type="Proteomes" id="UP001521222"/>
    </source>
</evidence>
<keyword evidence="5" id="KW-1185">Reference proteome</keyword>
<sequence>MPVTISGGVKKKEVMKHKPILLGGAFVQLLVGPRNRKFSAHEDVLCSRSPYFKKRFQQVRKPVTGECEVCLDELLEVVDAVFCRTCGRNFHAQCMDQWLHGKQDCPTCRTAWNKLPAVNTSAFDQLDPDGFEVYLQWLYSQQIPSYKADKARGARCVRLLKAHLVGDTLEDTEFIHAVRNDIVESAMEGGLSYDAIEFAYQHTHTPCALRRFLVDL</sequence>